<feature type="non-terminal residue" evidence="1">
    <location>
        <position position="1"/>
    </location>
</feature>
<accession>A0A6G3WP69</accession>
<comment type="caution">
    <text evidence="1">The sequence shown here is derived from an EMBL/GenBank/DDBJ whole genome shotgun (WGS) entry which is preliminary data.</text>
</comment>
<gene>
    <name evidence="1" type="ORF">G3M58_12410</name>
</gene>
<sequence>QETWPLLEQGLDEAGGGNGGLLLALADSLNGRSEDGSYDNSNAANISINCADSEQRFSLEQTKAALPAFRKASPLFGDYLGWGLMSC</sequence>
<dbReference type="GO" id="GO:0016787">
    <property type="term" value="F:hydrolase activity"/>
    <property type="evidence" value="ECO:0007669"/>
    <property type="project" value="UniProtKB-KW"/>
</dbReference>
<organism evidence="1">
    <name type="scientific">Streptomyces sp. SID7499</name>
    <dbReference type="NCBI Taxonomy" id="2706086"/>
    <lineage>
        <taxon>Bacteria</taxon>
        <taxon>Bacillati</taxon>
        <taxon>Actinomycetota</taxon>
        <taxon>Actinomycetes</taxon>
        <taxon>Kitasatosporales</taxon>
        <taxon>Streptomycetaceae</taxon>
        <taxon>Streptomyces</taxon>
    </lineage>
</organism>
<dbReference type="AlphaFoldDB" id="A0A6G3WP69"/>
<protein>
    <submittedName>
        <fullName evidence="1">Alpha/beta hydrolase</fullName>
    </submittedName>
</protein>
<feature type="non-terminal residue" evidence="1">
    <location>
        <position position="87"/>
    </location>
</feature>
<dbReference type="EMBL" id="JAAGMN010001336">
    <property type="protein sequence ID" value="NEE07247.1"/>
    <property type="molecule type" value="Genomic_DNA"/>
</dbReference>
<evidence type="ECO:0000313" key="1">
    <source>
        <dbReference type="EMBL" id="NEE07247.1"/>
    </source>
</evidence>
<name>A0A6G3WP69_9ACTN</name>
<keyword evidence="1" id="KW-0378">Hydrolase</keyword>
<proteinExistence type="predicted"/>
<reference evidence="1" key="1">
    <citation type="submission" date="2020-01" db="EMBL/GenBank/DDBJ databases">
        <title>Insect and environment-associated Actinomycetes.</title>
        <authorList>
            <person name="Currrie C."/>
            <person name="Chevrette M."/>
            <person name="Carlson C."/>
            <person name="Stubbendieck R."/>
            <person name="Wendt-Pienkowski E."/>
        </authorList>
    </citation>
    <scope>NUCLEOTIDE SEQUENCE</scope>
    <source>
        <strain evidence="1">SID7499</strain>
    </source>
</reference>